<dbReference type="AlphaFoldDB" id="D2VGX8"/>
<dbReference type="GeneID" id="8847734"/>
<dbReference type="InParanoid" id="D2VGX8"/>
<protein>
    <submittedName>
        <fullName evidence="2">Predicted protein</fullName>
    </submittedName>
</protein>
<dbReference type="KEGG" id="ngr:NAEGRDRAFT_68205"/>
<reference evidence="2 3" key="1">
    <citation type="journal article" date="2010" name="Cell">
        <title>The genome of Naegleria gruberi illuminates early eukaryotic versatility.</title>
        <authorList>
            <person name="Fritz-Laylin L.K."/>
            <person name="Prochnik S.E."/>
            <person name="Ginger M.L."/>
            <person name="Dacks J.B."/>
            <person name="Carpenter M.L."/>
            <person name="Field M.C."/>
            <person name="Kuo A."/>
            <person name="Paredez A."/>
            <person name="Chapman J."/>
            <person name="Pham J."/>
            <person name="Shu S."/>
            <person name="Neupane R."/>
            <person name="Cipriano M."/>
            <person name="Mancuso J."/>
            <person name="Tu H."/>
            <person name="Salamov A."/>
            <person name="Lindquist E."/>
            <person name="Shapiro H."/>
            <person name="Lucas S."/>
            <person name="Grigoriev I.V."/>
            <person name="Cande W.Z."/>
            <person name="Fulton C."/>
            <person name="Rokhsar D.S."/>
            <person name="Dawson S.C."/>
        </authorList>
    </citation>
    <scope>NUCLEOTIDE SEQUENCE [LARGE SCALE GENOMIC DNA]</scope>
    <source>
        <strain evidence="2 3">NEG-M</strain>
    </source>
</reference>
<dbReference type="Pfam" id="PF13475">
    <property type="entry name" value="DUF4116"/>
    <property type="match status" value="6"/>
</dbReference>
<feature type="domain" description="DUF4116" evidence="1">
    <location>
        <begin position="112"/>
        <end position="142"/>
    </location>
</feature>
<feature type="domain" description="DUF4116" evidence="1">
    <location>
        <begin position="367"/>
        <end position="406"/>
    </location>
</feature>
<accession>D2VGX8</accession>
<evidence type="ECO:0000259" key="1">
    <source>
        <dbReference type="Pfam" id="PF13475"/>
    </source>
</evidence>
<name>D2VGX8_NAEGR</name>
<feature type="domain" description="DUF4116" evidence="1">
    <location>
        <begin position="199"/>
        <end position="238"/>
    </location>
</feature>
<organism evidence="3">
    <name type="scientific">Naegleria gruberi</name>
    <name type="common">Amoeba</name>
    <dbReference type="NCBI Taxonomy" id="5762"/>
    <lineage>
        <taxon>Eukaryota</taxon>
        <taxon>Discoba</taxon>
        <taxon>Heterolobosea</taxon>
        <taxon>Tetramitia</taxon>
        <taxon>Eutetramitia</taxon>
        <taxon>Vahlkampfiidae</taxon>
        <taxon>Naegleria</taxon>
    </lineage>
</organism>
<feature type="domain" description="DUF4116" evidence="1">
    <location>
        <begin position="240"/>
        <end position="287"/>
    </location>
</feature>
<gene>
    <name evidence="2" type="ORF">NAEGRDRAFT_68205</name>
</gene>
<feature type="domain" description="DUF4116" evidence="1">
    <location>
        <begin position="317"/>
        <end position="362"/>
    </location>
</feature>
<proteinExistence type="predicted"/>
<dbReference type="EMBL" id="GG738871">
    <property type="protein sequence ID" value="EFC43882.1"/>
    <property type="molecule type" value="Genomic_DNA"/>
</dbReference>
<sequence length="570" mass="67606">MSGSTHHTTLYLIDFDHCISHQVKLLIRKFQTQQKGFLLYLENRRLHFENPDRFKFLPLEFTDDKEVFEFVISNGKKNPIAQKFFYWYLEYNLRLEYYFQLCEDSPFHVKNNPQIVKDCCMIFPNMFQFASKELRNNREFVLSNIEPYQVKIGETLLPYLDELASDRLFFTHKEMIARMNSTDLKHLLPKEFHNDIEILKHFSCLESFPDELKSNRELVLNCVKKNRYQFKYATDDLKQDVDFILECSLFANIIEFIKPEFRNHREIVKRSILIHGSAMMYASEELKNDDLFVREMLQLAVNGIEYIFPKMKEDSIDRDLVLQTVRKSGGVLCYCPYIYRNDYEIVWEAISNFPSALEAASDVLINDKSIVTHAVKKECKAFLFASNELQHDKEFIESLLENNNNCQNFMRLLDPTLKRDKQFIIRLLKNDSILKSVLIEASELKNDIEVVEAAVKYKGSFFGASDRLTNDERLWKVRNPNVKIGREEMNFLILKNRNIVMELVKKNGFLLYHAPLHRKDETISEIAAKQNGFCFFPKREKFEKLRKIRMTETYFDCKIPNHFLIPLVEK</sequence>
<evidence type="ECO:0000313" key="2">
    <source>
        <dbReference type="EMBL" id="EFC43882.1"/>
    </source>
</evidence>
<dbReference type="InterPro" id="IPR025197">
    <property type="entry name" value="DUF4116"/>
</dbReference>
<dbReference type="VEuPathDB" id="AmoebaDB:NAEGRDRAFT_68205"/>
<dbReference type="Proteomes" id="UP000006671">
    <property type="component" value="Unassembled WGS sequence"/>
</dbReference>
<feature type="domain" description="DUF4116" evidence="1">
    <location>
        <begin position="496"/>
        <end position="535"/>
    </location>
</feature>
<evidence type="ECO:0000313" key="3">
    <source>
        <dbReference type="Proteomes" id="UP000006671"/>
    </source>
</evidence>
<dbReference type="RefSeq" id="XP_002676626.1">
    <property type="nucleotide sequence ID" value="XM_002676580.1"/>
</dbReference>
<keyword evidence="3" id="KW-1185">Reference proteome</keyword>